<keyword evidence="2" id="KW-1185">Reference proteome</keyword>
<protein>
    <submittedName>
        <fullName evidence="1">Uncharacterized protein</fullName>
    </submittedName>
</protein>
<organism evidence="1 2">
    <name type="scientific">Phyllosticta citricarpa</name>
    <dbReference type="NCBI Taxonomy" id="55181"/>
    <lineage>
        <taxon>Eukaryota</taxon>
        <taxon>Fungi</taxon>
        <taxon>Dikarya</taxon>
        <taxon>Ascomycota</taxon>
        <taxon>Pezizomycotina</taxon>
        <taxon>Dothideomycetes</taxon>
        <taxon>Dothideomycetes incertae sedis</taxon>
        <taxon>Botryosphaeriales</taxon>
        <taxon>Phyllostictaceae</taxon>
        <taxon>Phyllosticta</taxon>
    </lineage>
</organism>
<proteinExistence type="predicted"/>
<evidence type="ECO:0000313" key="1">
    <source>
        <dbReference type="EMBL" id="KAK7547122.1"/>
    </source>
</evidence>
<gene>
    <name evidence="1" type="ORF">IWX46DRAFT_70324</name>
</gene>
<dbReference type="EMBL" id="JBBPDW010000013">
    <property type="protein sequence ID" value="KAK7547122.1"/>
    <property type="molecule type" value="Genomic_DNA"/>
</dbReference>
<reference evidence="1 2" key="1">
    <citation type="submission" date="2024-04" db="EMBL/GenBank/DDBJ databases">
        <title>Phyllosticta paracitricarpa is synonymous to the EU quarantine fungus P. citricarpa based on phylogenomic analyses.</title>
        <authorList>
            <consortium name="Lawrence Berkeley National Laboratory"/>
            <person name="Van Ingen-Buijs V.A."/>
            <person name="Van Westerhoven A.C."/>
            <person name="Haridas S."/>
            <person name="Skiadas P."/>
            <person name="Martin F."/>
            <person name="Groenewald J.Z."/>
            <person name="Crous P.W."/>
            <person name="Seidl M.F."/>
        </authorList>
    </citation>
    <scope>NUCLEOTIDE SEQUENCE [LARGE SCALE GENOMIC DNA]</scope>
    <source>
        <strain evidence="1 2">CBS 122670</strain>
    </source>
</reference>
<accession>A0ABR1MI86</accession>
<dbReference type="Proteomes" id="UP001365128">
    <property type="component" value="Unassembled WGS sequence"/>
</dbReference>
<evidence type="ECO:0000313" key="2">
    <source>
        <dbReference type="Proteomes" id="UP001365128"/>
    </source>
</evidence>
<name>A0ABR1MI86_9PEZI</name>
<sequence>MVGVAPFLVGIWPSNTTWATGRGGEGGFESEKMEKTGCRKHIEKVVVARLGRSTAALLLPTWHAGHALQFALNCQEPFSHQQPTSDEYHTTLHPCRIMIIGFVPGCDAIAAAQARRLCALPQPPLPVHSGAAVLFVAILGSGTASRSLPLCN</sequence>
<comment type="caution">
    <text evidence="1">The sequence shown here is derived from an EMBL/GenBank/DDBJ whole genome shotgun (WGS) entry which is preliminary data.</text>
</comment>